<dbReference type="InterPro" id="IPR054612">
    <property type="entry name" value="Phage_capsid-like_C"/>
</dbReference>
<dbReference type="Proteomes" id="UP001162318">
    <property type="component" value="Unassembled WGS sequence"/>
</dbReference>
<gene>
    <name evidence="3" type="ORF">N5J77_27720</name>
</gene>
<comment type="caution">
    <text evidence="3">The sequence shown here is derived from an EMBL/GenBank/DDBJ whole genome shotgun (WGS) entry which is preliminary data.</text>
</comment>
<feature type="domain" description="Phage capsid-like C-terminal" evidence="2">
    <location>
        <begin position="84"/>
        <end position="367"/>
    </location>
</feature>
<accession>A0AA43BE35</accession>
<dbReference type="AlphaFoldDB" id="A0AA43BE35"/>
<evidence type="ECO:0000259" key="2">
    <source>
        <dbReference type="Pfam" id="PF05065"/>
    </source>
</evidence>
<sequence>MDNLTNELNKLDYEFKSALTRNDEVAQTRLNDAMCDLEAKMRDMFKTGNRPEVDVEAAEGKSAFNSFLRSGETKSMSVAVNADGGYAVPKVVDNVISNRLVEVSDLRGLATVINVSSDKYSKLHNIGGTGSGWVGETDARPETATPKFVEITPSFGEVYANAFITQFYLHDAMFDAEAFITSEAATEFARAEGNAFLLGDGVKKPKGLLTATTAATKDSARAFGTVQHIASGAAAALTNPDKLIEMTQSLKAGFRPGASWGFNRSTIGVIRSFKDANGRYMLEPSYQAGQPSTLLGYTVNELEDMPDIAAGNIAGFFGDLKAAYLIADVTGTSVLRDPYTTKPSVCFYFTKRVGGTIADTEAVKFLKIAAS</sequence>
<dbReference type="Gene3D" id="3.30.2320.10">
    <property type="entry name" value="hypothetical protein PF0899 domain"/>
    <property type="match status" value="1"/>
</dbReference>
<proteinExistence type="predicted"/>
<comment type="subcellular location">
    <subcellularLocation>
        <location evidence="1">Virion</location>
    </subcellularLocation>
</comment>
<dbReference type="InterPro" id="IPR024455">
    <property type="entry name" value="Phage_capsid"/>
</dbReference>
<dbReference type="RefSeq" id="WP_279731081.1">
    <property type="nucleotide sequence ID" value="NZ_JAOCKX010000077.1"/>
</dbReference>
<evidence type="ECO:0000313" key="3">
    <source>
        <dbReference type="EMBL" id="MDH2134925.1"/>
    </source>
</evidence>
<evidence type="ECO:0000256" key="1">
    <source>
        <dbReference type="ARBA" id="ARBA00004328"/>
    </source>
</evidence>
<evidence type="ECO:0000313" key="4">
    <source>
        <dbReference type="Proteomes" id="UP001162318"/>
    </source>
</evidence>
<protein>
    <submittedName>
        <fullName evidence="3">Phage major capsid protein</fullName>
    </submittedName>
</protein>
<dbReference type="Pfam" id="PF05065">
    <property type="entry name" value="Phage_capsid"/>
    <property type="match status" value="1"/>
</dbReference>
<dbReference type="EMBL" id="JAOCKX010000077">
    <property type="protein sequence ID" value="MDH2134925.1"/>
    <property type="molecule type" value="Genomic_DNA"/>
</dbReference>
<dbReference type="NCBIfam" id="TIGR01554">
    <property type="entry name" value="major_cap_HK97"/>
    <property type="match status" value="1"/>
</dbReference>
<organism evidence="3 4">
    <name type="scientific">Sphingobium yanoikuyae</name>
    <name type="common">Sphingomonas yanoikuyae</name>
    <dbReference type="NCBI Taxonomy" id="13690"/>
    <lineage>
        <taxon>Bacteria</taxon>
        <taxon>Pseudomonadati</taxon>
        <taxon>Pseudomonadota</taxon>
        <taxon>Alphaproteobacteria</taxon>
        <taxon>Sphingomonadales</taxon>
        <taxon>Sphingomonadaceae</taxon>
        <taxon>Sphingobium</taxon>
    </lineage>
</organism>
<dbReference type="SUPFAM" id="SSF56563">
    <property type="entry name" value="Major capsid protein gp5"/>
    <property type="match status" value="1"/>
</dbReference>
<name>A0AA43BE35_SPHYA</name>
<reference evidence="3" key="1">
    <citation type="submission" date="2022-09" db="EMBL/GenBank/DDBJ databases">
        <title>Intensive care unit water sources are persistently colonized with multi-drug resistant bacteria and are the site of extensive horizontal gene transfer of antibiotic resistance genes.</title>
        <authorList>
            <person name="Diorio-Toth L."/>
        </authorList>
    </citation>
    <scope>NUCLEOTIDE SEQUENCE</scope>
    <source>
        <strain evidence="3">GD03659</strain>
    </source>
</reference>